<accession>A0A645FN42</accession>
<reference evidence="1" key="1">
    <citation type="submission" date="2019-08" db="EMBL/GenBank/DDBJ databases">
        <authorList>
            <person name="Kucharzyk K."/>
            <person name="Murdoch R.W."/>
            <person name="Higgins S."/>
            <person name="Loffler F."/>
        </authorList>
    </citation>
    <scope>NUCLEOTIDE SEQUENCE</scope>
</reference>
<comment type="caution">
    <text evidence="1">The sequence shown here is derived from an EMBL/GenBank/DDBJ whole genome shotgun (WGS) entry which is preliminary data.</text>
</comment>
<name>A0A645FN42_9ZZZZ</name>
<evidence type="ECO:0000313" key="1">
    <source>
        <dbReference type="EMBL" id="MPN14992.1"/>
    </source>
</evidence>
<proteinExistence type="predicted"/>
<organism evidence="1">
    <name type="scientific">bioreactor metagenome</name>
    <dbReference type="NCBI Taxonomy" id="1076179"/>
    <lineage>
        <taxon>unclassified sequences</taxon>
        <taxon>metagenomes</taxon>
        <taxon>ecological metagenomes</taxon>
    </lineage>
</organism>
<dbReference type="AlphaFoldDB" id="A0A645FN42"/>
<sequence>MGAAAALESLQRDGLANWGIRPIIGISQMRVQDVSGDPAIALALRRVIEHPPEAAPRIAVQETEETPAALVQRLWLDQLPAEVESDLPIPDALEWLIVRYPNKSTAELLGGLGALVFYENIQAVFTDQPAKDYHTRDGCLQGHPLRLEQDYD</sequence>
<dbReference type="EMBL" id="VSSQ01061696">
    <property type="protein sequence ID" value="MPN14992.1"/>
    <property type="molecule type" value="Genomic_DNA"/>
</dbReference>
<protein>
    <submittedName>
        <fullName evidence="1">Uncharacterized protein</fullName>
    </submittedName>
</protein>
<gene>
    <name evidence="1" type="ORF">SDC9_162321</name>
</gene>